<dbReference type="InterPro" id="IPR043502">
    <property type="entry name" value="DNA/RNA_pol_sf"/>
</dbReference>
<reference evidence="1 2" key="1">
    <citation type="journal article" date="2018" name="BMC Genomics">
        <title>Comparative genome analyses reveal sequence features reflecting distinct modes of host-adaptation between dicot and monocot powdery mildew.</title>
        <authorList>
            <person name="Wu Y."/>
            <person name="Ma X."/>
            <person name="Pan Z."/>
            <person name="Kale S.D."/>
            <person name="Song Y."/>
            <person name="King H."/>
            <person name="Zhang Q."/>
            <person name="Presley C."/>
            <person name="Deng X."/>
            <person name="Wei C.I."/>
            <person name="Xiao S."/>
        </authorList>
    </citation>
    <scope>NUCLEOTIDE SEQUENCE [LARGE SCALE GENOMIC DNA]</scope>
    <source>
        <strain evidence="1">UMSG2</strain>
    </source>
</reference>
<sequence length="63" mass="7147">MPNLVHSLDASSLAFHNIFTVHDCFAVTANRVYFGEDAINDELLIKPSLYEGIKLKIFYTQSQ</sequence>
<gene>
    <name evidence="1" type="ORF">OnM2_021023</name>
</gene>
<organism evidence="1 2">
    <name type="scientific">Erysiphe neolycopersici</name>
    <dbReference type="NCBI Taxonomy" id="212602"/>
    <lineage>
        <taxon>Eukaryota</taxon>
        <taxon>Fungi</taxon>
        <taxon>Dikarya</taxon>
        <taxon>Ascomycota</taxon>
        <taxon>Pezizomycotina</taxon>
        <taxon>Leotiomycetes</taxon>
        <taxon>Erysiphales</taxon>
        <taxon>Erysiphaceae</taxon>
        <taxon>Erysiphe</taxon>
    </lineage>
</organism>
<dbReference type="OrthoDB" id="5425967at2759"/>
<dbReference type="SUPFAM" id="SSF56672">
    <property type="entry name" value="DNA/RNA polymerases"/>
    <property type="match status" value="1"/>
</dbReference>
<comment type="caution">
    <text evidence="1">The sequence shown here is derived from an EMBL/GenBank/DDBJ whole genome shotgun (WGS) entry which is preliminary data.</text>
</comment>
<accession>A0A420I2X5</accession>
<dbReference type="EMBL" id="MCFK01002200">
    <property type="protein sequence ID" value="RKF63996.1"/>
    <property type="molecule type" value="Genomic_DNA"/>
</dbReference>
<proteinExistence type="predicted"/>
<name>A0A420I2X5_9PEZI</name>
<dbReference type="Proteomes" id="UP000286134">
    <property type="component" value="Unassembled WGS sequence"/>
</dbReference>
<protein>
    <submittedName>
        <fullName evidence="1">Uncharacterized protein</fullName>
    </submittedName>
</protein>
<keyword evidence="2" id="KW-1185">Reference proteome</keyword>
<dbReference type="AlphaFoldDB" id="A0A420I2X5"/>
<evidence type="ECO:0000313" key="2">
    <source>
        <dbReference type="Proteomes" id="UP000286134"/>
    </source>
</evidence>
<evidence type="ECO:0000313" key="1">
    <source>
        <dbReference type="EMBL" id="RKF63996.1"/>
    </source>
</evidence>